<gene>
    <name evidence="1" type="ORF">SAMN05444338_111116</name>
</gene>
<dbReference type="AlphaFoldDB" id="A0A1H3CHP7"/>
<keyword evidence="2" id="KW-1185">Reference proteome</keyword>
<proteinExistence type="predicted"/>
<sequence>MFCFNKYKVNSLMINKYWGYVGNYNLSYELFNQLFNLEYHDNK</sequence>
<name>A0A1H3CHP7_9FLAO</name>
<evidence type="ECO:0000313" key="1">
    <source>
        <dbReference type="EMBL" id="SDX53540.1"/>
    </source>
</evidence>
<evidence type="ECO:0000313" key="2">
    <source>
        <dbReference type="Proteomes" id="UP000198569"/>
    </source>
</evidence>
<protein>
    <submittedName>
        <fullName evidence="1">Uncharacterized protein</fullName>
    </submittedName>
</protein>
<dbReference type="Proteomes" id="UP000198569">
    <property type="component" value="Unassembled WGS sequence"/>
</dbReference>
<accession>A0A1H3CHP7</accession>
<reference evidence="2" key="1">
    <citation type="submission" date="2016-10" db="EMBL/GenBank/DDBJ databases">
        <authorList>
            <person name="Varghese N."/>
            <person name="Submissions S."/>
        </authorList>
    </citation>
    <scope>NUCLEOTIDE SEQUENCE [LARGE SCALE GENOMIC DNA]</scope>
    <source>
        <strain evidence="2">DSM 15718</strain>
    </source>
</reference>
<organism evidence="1 2">
    <name type="scientific">Flavobacterium degerlachei</name>
    <dbReference type="NCBI Taxonomy" id="229203"/>
    <lineage>
        <taxon>Bacteria</taxon>
        <taxon>Pseudomonadati</taxon>
        <taxon>Bacteroidota</taxon>
        <taxon>Flavobacteriia</taxon>
        <taxon>Flavobacteriales</taxon>
        <taxon>Flavobacteriaceae</taxon>
        <taxon>Flavobacterium</taxon>
    </lineage>
</organism>
<dbReference type="EMBL" id="FNMV01000011">
    <property type="protein sequence ID" value="SDX53540.1"/>
    <property type="molecule type" value="Genomic_DNA"/>
</dbReference>